<dbReference type="EMBL" id="CP045810">
    <property type="protein sequence ID" value="QHN39389.1"/>
    <property type="molecule type" value="Genomic_DNA"/>
</dbReference>
<accession>A0A857LM05</accession>
<feature type="compositionally biased region" description="Basic and acidic residues" evidence="2">
    <location>
        <begin position="310"/>
        <end position="323"/>
    </location>
</feature>
<sequence>MNRPDDELRAWAYLARVAEPPCTAVAALVTELGATAAADAIRDRLVPNGFEEALTATEARAGADCAAQDLEAAARVGARLVLPDDEEWPGWQLLALARAGTGPREGEPLALWVRGPHRLDEVAAQSVAVVGARAASSYGESVAARLSGELSDRGWSVTSGGAFGIDGAAHRAVLLAGGRTTAVLACGIDRTYPTAHARLLTEVAERGLLVSEYPPGTTAAKHRFITRNRLVAALSEAIVVVEAGKRSGAANTAAWARRLGRPVGAFPGPVTSATSVGCHRLIADELAQLVFNTDTVVSMVRPDGGGDPGRGSERDTDTLSEEQHRVHDAIPGRGLVTVDEIAYAAGLGVPAVRSALASMEIAGLVCGDGGGWRLALR</sequence>
<protein>
    <submittedName>
        <fullName evidence="5">DNA-protecting protein DprA</fullName>
    </submittedName>
</protein>
<feature type="domain" description="Smf/DprA SLOG" evidence="3">
    <location>
        <begin position="81"/>
        <end position="299"/>
    </location>
</feature>
<dbReference type="AlphaFoldDB" id="A0A857LM05"/>
<feature type="region of interest" description="Disordered" evidence="2">
    <location>
        <begin position="300"/>
        <end position="323"/>
    </location>
</feature>
<organism evidence="5">
    <name type="scientific">Gordonia amarae</name>
    <dbReference type="NCBI Taxonomy" id="36821"/>
    <lineage>
        <taxon>Bacteria</taxon>
        <taxon>Bacillati</taxon>
        <taxon>Actinomycetota</taxon>
        <taxon>Actinomycetes</taxon>
        <taxon>Mycobacteriales</taxon>
        <taxon>Gordoniaceae</taxon>
        <taxon>Gordonia</taxon>
    </lineage>
</organism>
<dbReference type="InterPro" id="IPR041614">
    <property type="entry name" value="DprA_WH"/>
</dbReference>
<evidence type="ECO:0000259" key="3">
    <source>
        <dbReference type="Pfam" id="PF02481"/>
    </source>
</evidence>
<evidence type="ECO:0000256" key="2">
    <source>
        <dbReference type="SAM" id="MobiDB-lite"/>
    </source>
</evidence>
<dbReference type="Pfam" id="PF17782">
    <property type="entry name" value="WHD_DprA"/>
    <property type="match status" value="1"/>
</dbReference>
<gene>
    <name evidence="5" type="primary">dprA</name>
    <name evidence="5" type="ORF">GII30_09635</name>
</gene>
<dbReference type="RefSeq" id="WP_005187286.1">
    <property type="nucleotide sequence ID" value="NZ_CP045804.1"/>
</dbReference>
<dbReference type="PANTHER" id="PTHR43022:SF1">
    <property type="entry name" value="PROTEIN SMF"/>
    <property type="match status" value="1"/>
</dbReference>
<proteinExistence type="inferred from homology"/>
<dbReference type="InterPro" id="IPR057666">
    <property type="entry name" value="DrpA_SLOG"/>
</dbReference>
<evidence type="ECO:0000259" key="4">
    <source>
        <dbReference type="Pfam" id="PF17782"/>
    </source>
</evidence>
<reference evidence="5" key="1">
    <citation type="journal article" date="2021" name="Nat. Microbiol.">
        <title>Cocultivation of an ultrasmall environmental parasitic bacterium with lytic ability against bacteria associated with wastewater foams.</title>
        <authorList>
            <person name="Batinovic S."/>
            <person name="Rose J.J.A."/>
            <person name="Ratcliffe J."/>
            <person name="Seviour R.J."/>
            <person name="Petrovski S."/>
        </authorList>
    </citation>
    <scope>NUCLEOTIDE SEQUENCE</scope>
    <source>
        <strain evidence="5">CON44</strain>
    </source>
</reference>
<dbReference type="Gene3D" id="3.40.50.450">
    <property type="match status" value="1"/>
</dbReference>
<comment type="similarity">
    <text evidence="1">Belongs to the DprA/Smf family.</text>
</comment>
<dbReference type="NCBIfam" id="TIGR00732">
    <property type="entry name" value="dprA"/>
    <property type="match status" value="1"/>
</dbReference>
<dbReference type="PANTHER" id="PTHR43022">
    <property type="entry name" value="PROTEIN SMF"/>
    <property type="match status" value="1"/>
</dbReference>
<dbReference type="SUPFAM" id="SSF102405">
    <property type="entry name" value="MCP/YpsA-like"/>
    <property type="match status" value="1"/>
</dbReference>
<evidence type="ECO:0000256" key="1">
    <source>
        <dbReference type="ARBA" id="ARBA00006525"/>
    </source>
</evidence>
<dbReference type="Gene3D" id="1.10.10.10">
    <property type="entry name" value="Winged helix-like DNA-binding domain superfamily/Winged helix DNA-binding domain"/>
    <property type="match status" value="1"/>
</dbReference>
<dbReference type="InterPro" id="IPR003488">
    <property type="entry name" value="DprA"/>
</dbReference>
<evidence type="ECO:0000313" key="5">
    <source>
        <dbReference type="EMBL" id="QHN39389.1"/>
    </source>
</evidence>
<feature type="domain" description="DprA winged helix" evidence="4">
    <location>
        <begin position="313"/>
        <end position="371"/>
    </location>
</feature>
<dbReference type="Pfam" id="PF02481">
    <property type="entry name" value="DNA_processg_A"/>
    <property type="match status" value="1"/>
</dbReference>
<name>A0A857LM05_9ACTN</name>
<dbReference type="InterPro" id="IPR036388">
    <property type="entry name" value="WH-like_DNA-bd_sf"/>
</dbReference>
<dbReference type="GO" id="GO:0009294">
    <property type="term" value="P:DNA-mediated transformation"/>
    <property type="evidence" value="ECO:0007669"/>
    <property type="project" value="InterPro"/>
</dbReference>